<sequence>MWIDELFGTRKPIISMLHLDPLPGDPRFGHNGGTLKGAVEHAKRDLDALQRGGVDGVIVSNEFSLPYQRHMDYVTPASMAYVIGQLKPQLSVPYGVDAISDGLACIELAAACEAAFVRGTFSGVYVGDGGLYDNDFSVLMRRKAALCLGDLKMLYFINPESDRSLDTRALSDIAASTIFKAHPDGLCVSAASAGSDVDRDLIDSVKRKNPEVAVLVNTGCRPDTIREKLSVCDAAVVGTYFKEGGRFEDARFDNVRVDVDRVREFMDVVHDVRVGLQR</sequence>
<dbReference type="EMBL" id="CP002106">
    <property type="protein sequence ID" value="ADK68501.1"/>
    <property type="molecule type" value="Genomic_DNA"/>
</dbReference>
<dbReference type="Proteomes" id="UP000000333">
    <property type="component" value="Chromosome"/>
</dbReference>
<dbReference type="OrthoDB" id="9791357at2"/>
<protein>
    <submittedName>
        <fullName evidence="2">Photosystem I assembly BtpA</fullName>
    </submittedName>
</protein>
<dbReference type="SUPFAM" id="SSF51366">
    <property type="entry name" value="Ribulose-phoshate binding barrel"/>
    <property type="match status" value="1"/>
</dbReference>
<organism evidence="2 3">
    <name type="scientific">Olsenella uli (strain ATCC 49627 / DSM 7084 / CCUG 31166 / CIP 109912 / JCM 12494 / LMG 11480 / NCIMB 702895 / VPI D76D-27C)</name>
    <name type="common">Lactobacillus uli</name>
    <dbReference type="NCBI Taxonomy" id="633147"/>
    <lineage>
        <taxon>Bacteria</taxon>
        <taxon>Bacillati</taxon>
        <taxon>Actinomycetota</taxon>
        <taxon>Coriobacteriia</taxon>
        <taxon>Coriobacteriales</taxon>
        <taxon>Atopobiaceae</taxon>
        <taxon>Olsenella</taxon>
    </lineage>
</organism>
<evidence type="ECO:0000256" key="1">
    <source>
        <dbReference type="ARBA" id="ARBA00006007"/>
    </source>
</evidence>
<accession>E1QWJ8</accession>
<gene>
    <name evidence="2" type="ordered locus">Olsu_1398</name>
</gene>
<dbReference type="eggNOG" id="COG0434">
    <property type="taxonomic scope" value="Bacteria"/>
</dbReference>
<dbReference type="PIRSF" id="PIRSF005956">
    <property type="entry name" value="BtpA"/>
    <property type="match status" value="1"/>
</dbReference>
<dbReference type="InterPro" id="IPR011060">
    <property type="entry name" value="RibuloseP-bd_barrel"/>
</dbReference>
<reference evidence="2 3" key="1">
    <citation type="journal article" date="2010" name="Stand. Genomic Sci.">
        <title>Complete genome sequence of Olsenella uli type strain (VPI D76D-27C).</title>
        <authorList>
            <person name="Goker M."/>
            <person name="Held B."/>
            <person name="Lucas S."/>
            <person name="Nolan M."/>
            <person name="Yasawong M."/>
            <person name="Glavina Del Rio T."/>
            <person name="Tice H."/>
            <person name="Cheng J.F."/>
            <person name="Bruce D."/>
            <person name="Detter J.C."/>
            <person name="Tapia R."/>
            <person name="Han C."/>
            <person name="Goodwin L."/>
            <person name="Pitluck S."/>
            <person name="Liolios K."/>
            <person name="Ivanova N."/>
            <person name="Mavromatis K."/>
            <person name="Mikhailova N."/>
            <person name="Pati A."/>
            <person name="Chen A."/>
            <person name="Palaniappan K."/>
            <person name="Land M."/>
            <person name="Hauser L."/>
            <person name="Chang Y.J."/>
            <person name="Jeffries C.D."/>
            <person name="Rohde M."/>
            <person name="Sikorski J."/>
            <person name="Pukall R."/>
            <person name="Woyke T."/>
            <person name="Bristow J."/>
            <person name="Eisen J.A."/>
            <person name="Markowitz V."/>
            <person name="Hugenholtz P."/>
            <person name="Kyrpides N.C."/>
            <person name="Klenk H.P."/>
            <person name="Lapidus A."/>
        </authorList>
    </citation>
    <scope>NUCLEOTIDE SEQUENCE [LARGE SCALE GENOMIC DNA]</scope>
    <source>
        <strain evidence="3">ATCC 49627 / DSM 7084 / CIP 109912 / JCM 12494 / NCIMB 702895 / VPI D76D-27C</strain>
    </source>
</reference>
<dbReference type="RefSeq" id="WP_013252253.1">
    <property type="nucleotide sequence ID" value="NC_014363.1"/>
</dbReference>
<dbReference type="PANTHER" id="PTHR21381">
    <property type="entry name" value="ZGC:162297"/>
    <property type="match status" value="1"/>
</dbReference>
<dbReference type="InterPro" id="IPR005137">
    <property type="entry name" value="BtpA"/>
</dbReference>
<dbReference type="STRING" id="633147.Olsu_1398"/>
<dbReference type="Pfam" id="PF03437">
    <property type="entry name" value="BtpA"/>
    <property type="match status" value="1"/>
</dbReference>
<evidence type="ECO:0000313" key="2">
    <source>
        <dbReference type="EMBL" id="ADK68501.1"/>
    </source>
</evidence>
<name>E1QWJ8_OLSUV</name>
<keyword evidence="3" id="KW-1185">Reference proteome</keyword>
<dbReference type="PATRIC" id="fig|633147.7.peg.125"/>
<dbReference type="NCBIfam" id="TIGR00259">
    <property type="entry name" value="thylakoid_BtpA"/>
    <property type="match status" value="1"/>
</dbReference>
<dbReference type="AlphaFoldDB" id="E1QWJ8"/>
<proteinExistence type="inferred from homology"/>
<dbReference type="HOGENOM" id="CLU_075239_0_0_11"/>
<dbReference type="GeneID" id="78512797"/>
<dbReference type="PANTHER" id="PTHR21381:SF3">
    <property type="entry name" value="SGC REGION PROTEIN SGCQ-RELATED"/>
    <property type="match status" value="1"/>
</dbReference>
<evidence type="ECO:0000313" key="3">
    <source>
        <dbReference type="Proteomes" id="UP000000333"/>
    </source>
</evidence>
<comment type="similarity">
    <text evidence="1">Belongs to the BtpA family.</text>
</comment>
<dbReference type="KEGG" id="ols:Olsu_1398"/>